<accession>A0A6M3KG77</accession>
<dbReference type="InterPro" id="IPR011460">
    <property type="entry name" value="Lcl_C"/>
</dbReference>
<dbReference type="EMBL" id="MT142427">
    <property type="protein sequence ID" value="QJA80581.1"/>
    <property type="molecule type" value="Genomic_DNA"/>
</dbReference>
<dbReference type="Pfam" id="PF14359">
    <property type="entry name" value="DUF4406"/>
    <property type="match status" value="1"/>
</dbReference>
<evidence type="ECO:0000313" key="2">
    <source>
        <dbReference type="EMBL" id="QJA57946.1"/>
    </source>
</evidence>
<organism evidence="3">
    <name type="scientific">viral metagenome</name>
    <dbReference type="NCBI Taxonomy" id="1070528"/>
    <lineage>
        <taxon>unclassified sequences</taxon>
        <taxon>metagenomes</taxon>
        <taxon>organismal metagenomes</taxon>
    </lineage>
</organism>
<dbReference type="SUPFAM" id="SSF52309">
    <property type="entry name" value="N-(deoxy)ribosyltransferase-like"/>
    <property type="match status" value="1"/>
</dbReference>
<gene>
    <name evidence="3" type="ORF">MM415A00699_0023</name>
    <name evidence="2" type="ORF">MM415B01534_0014</name>
</gene>
<dbReference type="InterPro" id="IPR025518">
    <property type="entry name" value="DUF4406"/>
</dbReference>
<sequence length="247" mass="28583">MEKKFVDNGNGTITDTSTGLMWQKFSDLRDGKYAWKWQEAIDYCEALNIAEYAGHKDWRLPTRRELVSLVDDERWDPAIDPVFQCFSSYYWSSTPYANYTDYAWYVNFCYGVDSDYGSKSSSYYVRAVRVERKFRMMKVAYIAGPYRAETLRGVIDNIRHAEKYAIEYWQKGYSVICPHKNTALFDGIAPDDVWLEGDKELIRRLIPGHDVVVMIPGWLSSAGAREERKLAIDLKIEVIYAYASSGA</sequence>
<evidence type="ECO:0000259" key="1">
    <source>
        <dbReference type="Pfam" id="PF07603"/>
    </source>
</evidence>
<dbReference type="Pfam" id="PF07603">
    <property type="entry name" value="Lcl_C"/>
    <property type="match status" value="1"/>
</dbReference>
<dbReference type="PANTHER" id="PTHR35812">
    <property type="entry name" value="LIPOPROTEIN"/>
    <property type="match status" value="1"/>
</dbReference>
<protein>
    <recommendedName>
        <fullName evidence="1">Lcl C-terminal domain-containing protein</fullName>
    </recommendedName>
</protein>
<proteinExistence type="predicted"/>
<evidence type="ECO:0000313" key="3">
    <source>
        <dbReference type="EMBL" id="QJA80581.1"/>
    </source>
</evidence>
<name>A0A6M3KG77_9ZZZZ</name>
<dbReference type="PANTHER" id="PTHR35812:SF1">
    <property type="entry name" value="LIPOPROTEIN"/>
    <property type="match status" value="1"/>
</dbReference>
<dbReference type="EMBL" id="MT141300">
    <property type="protein sequence ID" value="QJA57946.1"/>
    <property type="molecule type" value="Genomic_DNA"/>
</dbReference>
<dbReference type="Gene3D" id="3.40.50.10400">
    <property type="entry name" value="Hypothetical protein PA1492"/>
    <property type="match status" value="1"/>
</dbReference>
<feature type="domain" description="Lcl C-terminal" evidence="1">
    <location>
        <begin position="11"/>
        <end position="129"/>
    </location>
</feature>
<reference evidence="3" key="1">
    <citation type="submission" date="2020-03" db="EMBL/GenBank/DDBJ databases">
        <title>The deep terrestrial virosphere.</title>
        <authorList>
            <person name="Holmfeldt K."/>
            <person name="Nilsson E."/>
            <person name="Simone D."/>
            <person name="Lopez-Fernandez M."/>
            <person name="Wu X."/>
            <person name="de Brujin I."/>
            <person name="Lundin D."/>
            <person name="Andersson A."/>
            <person name="Bertilsson S."/>
            <person name="Dopson M."/>
        </authorList>
    </citation>
    <scope>NUCLEOTIDE SEQUENCE</scope>
    <source>
        <strain evidence="3">MM415A00699</strain>
        <strain evidence="2">MM415B01534</strain>
    </source>
</reference>
<dbReference type="AlphaFoldDB" id="A0A6M3KG77"/>